<gene>
    <name evidence="2" type="ORF">ERS852580_03550</name>
</gene>
<evidence type="ECO:0000259" key="1">
    <source>
        <dbReference type="Pfam" id="PF04473"/>
    </source>
</evidence>
<organism evidence="2 3">
    <name type="scientific">Agathobacter rectalis</name>
    <dbReference type="NCBI Taxonomy" id="39491"/>
    <lineage>
        <taxon>Bacteria</taxon>
        <taxon>Bacillati</taxon>
        <taxon>Bacillota</taxon>
        <taxon>Clostridia</taxon>
        <taxon>Lachnospirales</taxon>
        <taxon>Lachnospiraceae</taxon>
        <taxon>Agathobacter</taxon>
    </lineage>
</organism>
<dbReference type="SUPFAM" id="SSF54001">
    <property type="entry name" value="Cysteine proteinases"/>
    <property type="match status" value="1"/>
</dbReference>
<proteinExistence type="predicted"/>
<dbReference type="GO" id="GO:0006508">
    <property type="term" value="P:proteolysis"/>
    <property type="evidence" value="ECO:0007669"/>
    <property type="project" value="UniProtKB-KW"/>
</dbReference>
<feature type="domain" description="Transglutaminase-like" evidence="1">
    <location>
        <begin position="75"/>
        <end position="189"/>
    </location>
</feature>
<dbReference type="InterPro" id="IPR038765">
    <property type="entry name" value="Papain-like_cys_pep_sf"/>
</dbReference>
<protein>
    <submittedName>
        <fullName evidence="2">Uncharacterized protein involved in cytokinesis, contains TGc (Transglutaminase/protease-like) domain</fullName>
    </submittedName>
</protein>
<dbReference type="AlphaFoldDB" id="A0A173VWI3"/>
<evidence type="ECO:0000313" key="2">
    <source>
        <dbReference type="EMBL" id="CUN30507.1"/>
    </source>
</evidence>
<evidence type="ECO:0000313" key="3">
    <source>
        <dbReference type="Proteomes" id="UP000095673"/>
    </source>
</evidence>
<keyword evidence="2" id="KW-0378">Hydrolase</keyword>
<dbReference type="Proteomes" id="UP000095673">
    <property type="component" value="Unassembled WGS sequence"/>
</dbReference>
<accession>A0A173VWI3</accession>
<name>A0A173VWI3_9FIRM</name>
<dbReference type="Gene3D" id="3.10.620.30">
    <property type="match status" value="1"/>
</dbReference>
<keyword evidence="2" id="KW-0645">Protease</keyword>
<reference evidence="2 3" key="1">
    <citation type="submission" date="2015-09" db="EMBL/GenBank/DDBJ databases">
        <authorList>
            <consortium name="Pathogen Informatics"/>
        </authorList>
    </citation>
    <scope>NUCLEOTIDE SEQUENCE [LARGE SCALE GENOMIC DNA]</scope>
    <source>
        <strain evidence="2 3">2789STDY5834968</strain>
    </source>
</reference>
<dbReference type="GO" id="GO:0008233">
    <property type="term" value="F:peptidase activity"/>
    <property type="evidence" value="ECO:0007669"/>
    <property type="project" value="UniProtKB-KW"/>
</dbReference>
<dbReference type="EMBL" id="CYXM01000037">
    <property type="protein sequence ID" value="CUN30507.1"/>
    <property type="molecule type" value="Genomic_DNA"/>
</dbReference>
<sequence>MERLPINDDCNIMKLYVLVNDSKKRKELKNFKLVLNDENIITNIDELEKICKNADFSTEYYQEKSKEIDACYDKIIREMPKNMNEKEAVQYFLNWIKDNMEYDYSVYESSIEPYYDKLYENEVYADVSNKGCILDKRGICGGISIILSELCNRVGITAYPVFGTIKSDGTLIPHGWVAMRVDDSTYYIDPTYVCQTGEMDNLKMKNEMERIGDRQYQLEDSFEY</sequence>
<dbReference type="InterPro" id="IPR007562">
    <property type="entry name" value="Transglutaminase-like_domain"/>
</dbReference>
<dbReference type="Pfam" id="PF04473">
    <property type="entry name" value="DUF553"/>
    <property type="match status" value="1"/>
</dbReference>
<dbReference type="OrthoDB" id="2061884at2"/>
<dbReference type="RefSeq" id="WP_055238865.1">
    <property type="nucleotide sequence ID" value="NZ_CYXM01000037.1"/>
</dbReference>